<reference evidence="2" key="1">
    <citation type="submission" date="2022-08" db="EMBL/GenBank/DDBJ databases">
        <authorList>
            <consortium name="DOE Joint Genome Institute"/>
            <person name="Min B."/>
            <person name="Riley R."/>
            <person name="Sierra-Patev S."/>
            <person name="Naranjo-Ortiz M."/>
            <person name="Looney B."/>
            <person name="Konkel Z."/>
            <person name="Slot J.C."/>
            <person name="Sakamoto Y."/>
            <person name="Steenwyk J.L."/>
            <person name="Rokas A."/>
            <person name="Carro J."/>
            <person name="Camarero S."/>
            <person name="Ferreira P."/>
            <person name="Molpeceres G."/>
            <person name="Ruiz-Duenas F.J."/>
            <person name="Serrano A."/>
            <person name="Henrissat B."/>
            <person name="Drula E."/>
            <person name="Hughes K.W."/>
            <person name="Mata J.L."/>
            <person name="Ishikawa N.K."/>
            <person name="Vargas-Isla R."/>
            <person name="Ushijima S."/>
            <person name="Smith C.A."/>
            <person name="Ahrendt S."/>
            <person name="Andreopoulos W."/>
            <person name="He G."/>
            <person name="Labutti K."/>
            <person name="Lipzen A."/>
            <person name="Ng V."/>
            <person name="Sandor L."/>
            <person name="Barry K."/>
            <person name="Martinez A.T."/>
            <person name="Xiao Y."/>
            <person name="Gibbons J.G."/>
            <person name="Terashima K."/>
            <person name="Hibbett D.S."/>
            <person name="Grigoriev I.V."/>
        </authorList>
    </citation>
    <scope>NUCLEOTIDE SEQUENCE</scope>
    <source>
        <strain evidence="2">TFB10827</strain>
    </source>
</reference>
<keyword evidence="3" id="KW-1185">Reference proteome</keyword>
<organism evidence="2 3">
    <name type="scientific">Lentinula boryana</name>
    <dbReference type="NCBI Taxonomy" id="40481"/>
    <lineage>
        <taxon>Eukaryota</taxon>
        <taxon>Fungi</taxon>
        <taxon>Dikarya</taxon>
        <taxon>Basidiomycota</taxon>
        <taxon>Agaricomycotina</taxon>
        <taxon>Agaricomycetes</taxon>
        <taxon>Agaricomycetidae</taxon>
        <taxon>Agaricales</taxon>
        <taxon>Marasmiineae</taxon>
        <taxon>Omphalotaceae</taxon>
        <taxon>Lentinula</taxon>
    </lineage>
</organism>
<dbReference type="EMBL" id="MU790579">
    <property type="protein sequence ID" value="KAJ3997566.1"/>
    <property type="molecule type" value="Genomic_DNA"/>
</dbReference>
<name>A0ABQ8QGD4_9AGAR</name>
<keyword evidence="1" id="KW-0175">Coiled coil</keyword>
<evidence type="ECO:0000313" key="2">
    <source>
        <dbReference type="EMBL" id="KAJ3997566.1"/>
    </source>
</evidence>
<comment type="caution">
    <text evidence="2">The sequence shown here is derived from an EMBL/GenBank/DDBJ whole genome shotgun (WGS) entry which is preliminary data.</text>
</comment>
<dbReference type="Proteomes" id="UP001163828">
    <property type="component" value="Unassembled WGS sequence"/>
</dbReference>
<accession>A0ABQ8QGD4</accession>
<gene>
    <name evidence="2" type="ORF">F5050DRAFT_1390628</name>
</gene>
<sequence>MHHNQDASNDFDERLMKYAAAMIETVVYERDLARKAHNTLLLDAKAQIAALESELARRDLELEKCASNCVDCPNFRRGPKIQTVLESFTPMDSLSLLNTLQKTSARHSLLEQGNRQLERQVSVPNISLNSIIHLCQLEQFRQSAAGQPTSTEILDDSTHNICLPPANGKPLENTSSISKLIPELDKEVQHLSIAVQNFALERDQLQKMITEHAKSEHPQPVDSEIEPPRCGRELDVDAHADRSVRHQRYTLASRFVRKQFLY</sequence>
<proteinExistence type="predicted"/>
<feature type="coiled-coil region" evidence="1">
    <location>
        <begin position="34"/>
        <end position="61"/>
    </location>
</feature>
<evidence type="ECO:0000256" key="1">
    <source>
        <dbReference type="SAM" id="Coils"/>
    </source>
</evidence>
<evidence type="ECO:0000313" key="3">
    <source>
        <dbReference type="Proteomes" id="UP001163828"/>
    </source>
</evidence>
<protein>
    <submittedName>
        <fullName evidence="2">Uncharacterized protein</fullName>
    </submittedName>
</protein>